<organism evidence="1 2">
    <name type="scientific">Prosthecochloris vibrioformis</name>
    <name type="common">Chlorobium vibrioforme</name>
    <dbReference type="NCBI Taxonomy" id="1098"/>
    <lineage>
        <taxon>Bacteria</taxon>
        <taxon>Pseudomonadati</taxon>
        <taxon>Chlorobiota</taxon>
        <taxon>Chlorobiia</taxon>
        <taxon>Chlorobiales</taxon>
        <taxon>Chlorobiaceae</taxon>
        <taxon>Prosthecochloris</taxon>
    </lineage>
</organism>
<reference evidence="1 2" key="1">
    <citation type="submission" date="2019-05" db="EMBL/GenBank/DDBJ databases">
        <title>Draft Whole-Genome sequence of the green sulfur bacterium Prosthecochloris vibrioformis DSM 260.</title>
        <authorList>
            <person name="Meyer T.E."/>
            <person name="Kyndt J.A."/>
        </authorList>
    </citation>
    <scope>NUCLEOTIDE SEQUENCE [LARGE SCALE GENOMIC DNA]</scope>
    <source>
        <strain evidence="1 2">DSM 260</strain>
    </source>
</reference>
<dbReference type="AlphaFoldDB" id="A0A5C4S3D2"/>
<name>A0A5C4S3D2_PROVB</name>
<dbReference type="Pfam" id="PF05258">
    <property type="entry name" value="DciA"/>
    <property type="match status" value="1"/>
</dbReference>
<proteinExistence type="predicted"/>
<dbReference type="Proteomes" id="UP000309544">
    <property type="component" value="Unassembled WGS sequence"/>
</dbReference>
<dbReference type="EMBL" id="VDCI01000001">
    <property type="protein sequence ID" value="TNJ37652.1"/>
    <property type="molecule type" value="Genomic_DNA"/>
</dbReference>
<dbReference type="InterPro" id="IPR007922">
    <property type="entry name" value="DciA-like"/>
</dbReference>
<keyword evidence="2" id="KW-1185">Reference proteome</keyword>
<dbReference type="PANTHER" id="PTHR36456">
    <property type="entry name" value="UPF0232 PROTEIN SCO3875"/>
    <property type="match status" value="1"/>
</dbReference>
<protein>
    <submittedName>
        <fullName evidence="1">DUF721 domain-containing protein</fullName>
    </submittedName>
</protein>
<gene>
    <name evidence="1" type="ORF">FGF68_00245</name>
</gene>
<dbReference type="PANTHER" id="PTHR36456:SF1">
    <property type="entry name" value="UPF0232 PROTEIN SCO3875"/>
    <property type="match status" value="1"/>
</dbReference>
<sequence>MKFNQPRKLDDIVQELCSSLGFEKAYQEHQAIKVWQDAVGDMIARQSRARYIKNSVLYVRVLNPAWRQELHFKKADIIVRINTSLGQDMVRDIVFQ</sequence>
<accession>A0A5C4S3D2</accession>
<evidence type="ECO:0000313" key="1">
    <source>
        <dbReference type="EMBL" id="TNJ37652.1"/>
    </source>
</evidence>
<comment type="caution">
    <text evidence="1">The sequence shown here is derived from an EMBL/GenBank/DDBJ whole genome shotgun (WGS) entry which is preliminary data.</text>
</comment>
<dbReference type="RefSeq" id="WP_068865907.1">
    <property type="nucleotide sequence ID" value="NZ_VDCI01000001.1"/>
</dbReference>
<evidence type="ECO:0000313" key="2">
    <source>
        <dbReference type="Proteomes" id="UP000309544"/>
    </source>
</evidence>